<comment type="caution">
    <text evidence="7">The sequence shown here is derived from an EMBL/GenBank/DDBJ whole genome shotgun (WGS) entry which is preliminary data.</text>
</comment>
<dbReference type="Proteomes" id="UP000688947">
    <property type="component" value="Unassembled WGS sequence"/>
</dbReference>
<dbReference type="PROSITE" id="PS50240">
    <property type="entry name" value="TRYPSIN_DOM"/>
    <property type="match status" value="1"/>
</dbReference>
<evidence type="ECO:0000256" key="1">
    <source>
        <dbReference type="ARBA" id="ARBA00004613"/>
    </source>
</evidence>
<evidence type="ECO:0000256" key="2">
    <source>
        <dbReference type="ARBA" id="ARBA00022525"/>
    </source>
</evidence>
<protein>
    <recommendedName>
        <fullName evidence="6">Peptidase S1 domain-containing protein</fullName>
    </recommendedName>
</protein>
<dbReference type="GO" id="GO:0006508">
    <property type="term" value="P:proteolysis"/>
    <property type="evidence" value="ECO:0007669"/>
    <property type="project" value="InterPro"/>
</dbReference>
<dbReference type="AlphaFoldDB" id="A0A8T1U409"/>
<feature type="domain" description="Peptidase S1" evidence="6">
    <location>
        <begin position="1"/>
        <end position="121"/>
    </location>
</feature>
<keyword evidence="2" id="KW-0964">Secreted</keyword>
<evidence type="ECO:0000259" key="6">
    <source>
        <dbReference type="PROSITE" id="PS50240"/>
    </source>
</evidence>
<dbReference type="GO" id="GO:0005576">
    <property type="term" value="C:extracellular region"/>
    <property type="evidence" value="ECO:0007669"/>
    <property type="project" value="UniProtKB-SubCell"/>
</dbReference>
<dbReference type="GO" id="GO:0004252">
    <property type="term" value="F:serine-type endopeptidase activity"/>
    <property type="evidence" value="ECO:0007669"/>
    <property type="project" value="InterPro"/>
</dbReference>
<evidence type="ECO:0000256" key="3">
    <source>
        <dbReference type="ARBA" id="ARBA00022729"/>
    </source>
</evidence>
<dbReference type="OrthoDB" id="546450at2759"/>
<proteinExistence type="predicted"/>
<reference evidence="7" key="1">
    <citation type="submission" date="2021-01" db="EMBL/GenBank/DDBJ databases">
        <title>Phytophthora aleatoria, a newly-described species from Pinus radiata is distinct from Phytophthora cactorum isolates based on comparative genomics.</title>
        <authorList>
            <person name="Mcdougal R."/>
            <person name="Panda P."/>
            <person name="Williams N."/>
            <person name="Studholme D.J."/>
        </authorList>
    </citation>
    <scope>NUCLEOTIDE SEQUENCE</scope>
    <source>
        <strain evidence="7">NZFS 3830</strain>
    </source>
</reference>
<dbReference type="InterPro" id="IPR050430">
    <property type="entry name" value="Peptidase_S1"/>
</dbReference>
<dbReference type="PANTHER" id="PTHR24276">
    <property type="entry name" value="POLYSERASE-RELATED"/>
    <property type="match status" value="1"/>
</dbReference>
<keyword evidence="5" id="KW-0325">Glycoprotein</keyword>
<name>A0A8T1U409_9STRA</name>
<organism evidence="7 8">
    <name type="scientific">Phytophthora cactorum</name>
    <dbReference type="NCBI Taxonomy" id="29920"/>
    <lineage>
        <taxon>Eukaryota</taxon>
        <taxon>Sar</taxon>
        <taxon>Stramenopiles</taxon>
        <taxon>Oomycota</taxon>
        <taxon>Peronosporomycetes</taxon>
        <taxon>Peronosporales</taxon>
        <taxon>Peronosporaceae</taxon>
        <taxon>Phytophthora</taxon>
    </lineage>
</organism>
<accession>A0A8T1U409</accession>
<dbReference type="VEuPathDB" id="FungiDB:PC110_g18236"/>
<gene>
    <name evidence="7" type="ORF">JG687_00012532</name>
</gene>
<evidence type="ECO:0000256" key="4">
    <source>
        <dbReference type="ARBA" id="ARBA00023157"/>
    </source>
</evidence>
<keyword evidence="4" id="KW-1015">Disulfide bond</keyword>
<sequence>MSNDFVLLKLEKPSKFKSVKLAAADGSAIKVGEWATASGWGRTNEYGTTSYGLQHVKLRLISNEECSRAIKSDETLVKESADVDDVLLGLVSWGDTCVRDGTPTAFAIVSRVRAWIESITSVL</sequence>
<dbReference type="InterPro" id="IPR001254">
    <property type="entry name" value="Trypsin_dom"/>
</dbReference>
<dbReference type="EMBL" id="JAENGZ010000848">
    <property type="protein sequence ID" value="KAG6953182.1"/>
    <property type="molecule type" value="Genomic_DNA"/>
</dbReference>
<dbReference type="PANTHER" id="PTHR24276:SF98">
    <property type="entry name" value="FI18310P1-RELATED"/>
    <property type="match status" value="1"/>
</dbReference>
<dbReference type="Pfam" id="PF00089">
    <property type="entry name" value="Trypsin"/>
    <property type="match status" value="1"/>
</dbReference>
<evidence type="ECO:0000313" key="7">
    <source>
        <dbReference type="EMBL" id="KAG6953182.1"/>
    </source>
</evidence>
<comment type="subcellular location">
    <subcellularLocation>
        <location evidence="1">Secreted</location>
    </subcellularLocation>
</comment>
<keyword evidence="3" id="KW-0732">Signal</keyword>
<evidence type="ECO:0000256" key="5">
    <source>
        <dbReference type="ARBA" id="ARBA00023180"/>
    </source>
</evidence>
<evidence type="ECO:0000313" key="8">
    <source>
        <dbReference type="Proteomes" id="UP000688947"/>
    </source>
</evidence>